<organism evidence="1 2">
    <name type="scientific">Xylaria flabelliformis</name>
    <dbReference type="NCBI Taxonomy" id="2512241"/>
    <lineage>
        <taxon>Eukaryota</taxon>
        <taxon>Fungi</taxon>
        <taxon>Dikarya</taxon>
        <taxon>Ascomycota</taxon>
        <taxon>Pezizomycotina</taxon>
        <taxon>Sordariomycetes</taxon>
        <taxon>Xylariomycetidae</taxon>
        <taxon>Xylariales</taxon>
        <taxon>Xylariaceae</taxon>
        <taxon>Xylaria</taxon>
    </lineage>
</organism>
<comment type="caution">
    <text evidence="1">The sequence shown here is derived from an EMBL/GenBank/DDBJ whole genome shotgun (WGS) entry which is preliminary data.</text>
</comment>
<dbReference type="AlphaFoldDB" id="A0A553I4J4"/>
<sequence>MVLQAGVSLCIRTLKIYPKYFKTSTRQPYLVHLKQQSHKQKRDGVAAWPMDNPWTKTLGNGNFKLFEAGTRAPLIPTVLPQGDERQPRSYMGYFEVKGGLLFLAEQSNRTGWRYIGDSVLAPSVPTVARTGPDDGWFLMFAGYNPDDAPLKPNSNKFAGNHRRPYFINIDVNVPDNTSAEKASDADLQDWIAPLPFSQVAT</sequence>
<evidence type="ECO:0000313" key="2">
    <source>
        <dbReference type="Proteomes" id="UP000319160"/>
    </source>
</evidence>
<proteinExistence type="predicted"/>
<accession>A0A553I4J4</accession>
<protein>
    <submittedName>
        <fullName evidence="1">Uncharacterized protein</fullName>
    </submittedName>
</protein>
<dbReference type="OrthoDB" id="5144490at2759"/>
<evidence type="ECO:0000313" key="1">
    <source>
        <dbReference type="EMBL" id="TRX95107.1"/>
    </source>
</evidence>
<reference evidence="2" key="1">
    <citation type="submission" date="2019-06" db="EMBL/GenBank/DDBJ databases">
        <title>Draft genome sequence of the griseofulvin-producing fungus Xylaria cubensis strain G536.</title>
        <authorList>
            <person name="Mead M.E."/>
            <person name="Raja H.A."/>
            <person name="Steenwyk J.L."/>
            <person name="Knowles S.L."/>
            <person name="Oberlies N.H."/>
            <person name="Rokas A."/>
        </authorList>
    </citation>
    <scope>NUCLEOTIDE SEQUENCE [LARGE SCALE GENOMIC DNA]</scope>
    <source>
        <strain evidence="2">G536</strain>
    </source>
</reference>
<dbReference type="Proteomes" id="UP000319160">
    <property type="component" value="Unassembled WGS sequence"/>
</dbReference>
<name>A0A553I4J4_9PEZI</name>
<keyword evidence="2" id="KW-1185">Reference proteome</keyword>
<gene>
    <name evidence="1" type="ORF">FHL15_004192</name>
</gene>
<dbReference type="EMBL" id="VFLP01000018">
    <property type="protein sequence ID" value="TRX95107.1"/>
    <property type="molecule type" value="Genomic_DNA"/>
</dbReference>